<dbReference type="SMART" id="SM00646">
    <property type="entry name" value="Ami_3"/>
    <property type="match status" value="1"/>
</dbReference>
<organism evidence="3">
    <name type="scientific">Myoviridae sp. ctgsk7</name>
    <dbReference type="NCBI Taxonomy" id="2825151"/>
    <lineage>
        <taxon>Viruses</taxon>
        <taxon>Duplodnaviria</taxon>
        <taxon>Heunggongvirae</taxon>
        <taxon>Uroviricota</taxon>
        <taxon>Caudoviricetes</taxon>
    </lineage>
</organism>
<evidence type="ECO:0000313" key="3">
    <source>
        <dbReference type="EMBL" id="DAE11445.1"/>
    </source>
</evidence>
<reference evidence="3" key="1">
    <citation type="journal article" date="2021" name="Proc. Natl. Acad. Sci. U.S.A.">
        <title>A Catalog of Tens of Thousands of Viruses from Human Metagenomes Reveals Hidden Associations with Chronic Diseases.</title>
        <authorList>
            <person name="Tisza M.J."/>
            <person name="Buck C.B."/>
        </authorList>
    </citation>
    <scope>NUCLEOTIDE SEQUENCE</scope>
    <source>
        <strain evidence="3">Ctgsk7</strain>
    </source>
</reference>
<evidence type="ECO:0000256" key="1">
    <source>
        <dbReference type="ARBA" id="ARBA00022801"/>
    </source>
</evidence>
<accession>A0A8S5PYF9</accession>
<dbReference type="SUPFAM" id="SSF53187">
    <property type="entry name" value="Zn-dependent exopeptidases"/>
    <property type="match status" value="1"/>
</dbReference>
<protein>
    <submittedName>
        <fullName evidence="3">Cell wall hydrolase autolysin</fullName>
    </submittedName>
</protein>
<dbReference type="PANTHER" id="PTHR30404">
    <property type="entry name" value="N-ACETYLMURAMOYL-L-ALANINE AMIDASE"/>
    <property type="match status" value="1"/>
</dbReference>
<dbReference type="EMBL" id="BK015533">
    <property type="protein sequence ID" value="DAE11445.1"/>
    <property type="molecule type" value="Genomic_DNA"/>
</dbReference>
<dbReference type="GO" id="GO:0009253">
    <property type="term" value="P:peptidoglycan catabolic process"/>
    <property type="evidence" value="ECO:0007669"/>
    <property type="project" value="InterPro"/>
</dbReference>
<dbReference type="CDD" id="cd02696">
    <property type="entry name" value="MurNAc-LAA"/>
    <property type="match status" value="1"/>
</dbReference>
<name>A0A8S5PYF9_9CAUD</name>
<dbReference type="InterPro" id="IPR050695">
    <property type="entry name" value="N-acetylmuramoyl_amidase_3"/>
</dbReference>
<dbReference type="Pfam" id="PF01520">
    <property type="entry name" value="Amidase_3"/>
    <property type="match status" value="1"/>
</dbReference>
<dbReference type="InterPro" id="IPR002508">
    <property type="entry name" value="MurNAc-LAA_cat"/>
</dbReference>
<feature type="domain" description="MurNAc-LAA" evidence="2">
    <location>
        <begin position="111"/>
        <end position="236"/>
    </location>
</feature>
<dbReference type="PANTHER" id="PTHR30404:SF0">
    <property type="entry name" value="N-ACETYLMURAMOYL-L-ALANINE AMIDASE AMIC"/>
    <property type="match status" value="1"/>
</dbReference>
<evidence type="ECO:0000259" key="2">
    <source>
        <dbReference type="SMART" id="SM00646"/>
    </source>
</evidence>
<dbReference type="Gene3D" id="3.40.630.40">
    <property type="entry name" value="Zn-dependent exopeptidases"/>
    <property type="match status" value="1"/>
</dbReference>
<proteinExistence type="predicted"/>
<sequence>MKTIFETSLFRDKCYNPELGYPFTEINKETISEMESSTPQKTYDNILIILDNGHGEDTPGKRSPDGKFREYKFCREMVQAISEGLSTLGIPSVILVPEEKDISLSERVRRVNEIYDSNKDKIVFLISVHNNAAGNGSTWMSARGWSCYTSKGTTESDAIAKDLYVAAENIVGPKVLRKFNGDKKLDWEENFTILSKSKCPAVLTENFFQDNHQDVDYLTSESGFADVLNIHIEGIKTFLRNKKAIDF</sequence>
<keyword evidence="1 3" id="KW-0378">Hydrolase</keyword>
<dbReference type="GO" id="GO:0008745">
    <property type="term" value="F:N-acetylmuramoyl-L-alanine amidase activity"/>
    <property type="evidence" value="ECO:0007669"/>
    <property type="project" value="InterPro"/>
</dbReference>